<feature type="domain" description="N-acetyltransferase" evidence="2">
    <location>
        <begin position="3"/>
        <end position="91"/>
    </location>
</feature>
<accession>A0A1I0YSC9</accession>
<dbReference type="InterPro" id="IPR031165">
    <property type="entry name" value="GNAT_YJDJ"/>
</dbReference>
<sequence length="92" mass="10356">MAEIKKGDHKFYIGDDEQNPKAEITFKESGENEVNVDHTYVSEELRGGGIGGKLVERMVAHARDEGKKIDPTCPYAKQKMEETPEYQDVLAD</sequence>
<dbReference type="InterPro" id="IPR045057">
    <property type="entry name" value="Gcn5-rel_NAT"/>
</dbReference>
<dbReference type="EMBL" id="FOJW01000008">
    <property type="protein sequence ID" value="SFB15726.1"/>
    <property type="molecule type" value="Genomic_DNA"/>
</dbReference>
<dbReference type="Pfam" id="PF14542">
    <property type="entry name" value="Acetyltransf_CG"/>
    <property type="match status" value="1"/>
</dbReference>
<protein>
    <submittedName>
        <fullName evidence="3">Uncharacterized protein</fullName>
    </submittedName>
</protein>
<reference evidence="3 4" key="1">
    <citation type="submission" date="2016-10" db="EMBL/GenBank/DDBJ databases">
        <authorList>
            <person name="de Groot N.N."/>
        </authorList>
    </citation>
    <scope>NUCLEOTIDE SEQUENCE [LARGE SCALE GENOMIC DNA]</scope>
    <source>
        <strain evidence="3 4">CGMCC 1.3702</strain>
    </source>
</reference>
<dbReference type="Gene3D" id="3.40.630.30">
    <property type="match status" value="1"/>
</dbReference>
<dbReference type="GO" id="GO:0016747">
    <property type="term" value="F:acyltransferase activity, transferring groups other than amino-acyl groups"/>
    <property type="evidence" value="ECO:0007669"/>
    <property type="project" value="InterPro"/>
</dbReference>
<dbReference type="PROSITE" id="PS51729">
    <property type="entry name" value="GNAT_YJDJ"/>
    <property type="match status" value="1"/>
</dbReference>
<dbReference type="PANTHER" id="PTHR31435">
    <property type="entry name" value="PROTEIN NATD1"/>
    <property type="match status" value="1"/>
</dbReference>
<evidence type="ECO:0000259" key="1">
    <source>
        <dbReference type="PROSITE" id="PS51186"/>
    </source>
</evidence>
<dbReference type="InterPro" id="IPR000182">
    <property type="entry name" value="GNAT_dom"/>
</dbReference>
<dbReference type="STRING" id="237679.SAMN04488072_108114"/>
<dbReference type="Proteomes" id="UP000198642">
    <property type="component" value="Unassembled WGS sequence"/>
</dbReference>
<name>A0A1I0YSC9_9BACI</name>
<evidence type="ECO:0000259" key="2">
    <source>
        <dbReference type="PROSITE" id="PS51729"/>
    </source>
</evidence>
<organism evidence="3 4">
    <name type="scientific">Lentibacillus halodurans</name>
    <dbReference type="NCBI Taxonomy" id="237679"/>
    <lineage>
        <taxon>Bacteria</taxon>
        <taxon>Bacillati</taxon>
        <taxon>Bacillota</taxon>
        <taxon>Bacilli</taxon>
        <taxon>Bacillales</taxon>
        <taxon>Bacillaceae</taxon>
        <taxon>Lentibacillus</taxon>
    </lineage>
</organism>
<dbReference type="SUPFAM" id="SSF55729">
    <property type="entry name" value="Acyl-CoA N-acyltransferases (Nat)"/>
    <property type="match status" value="1"/>
</dbReference>
<feature type="domain" description="N-acetyltransferase" evidence="1">
    <location>
        <begin position="1"/>
        <end position="92"/>
    </location>
</feature>
<dbReference type="InterPro" id="IPR016181">
    <property type="entry name" value="Acyl_CoA_acyltransferase"/>
</dbReference>
<keyword evidence="4" id="KW-1185">Reference proteome</keyword>
<dbReference type="PROSITE" id="PS51186">
    <property type="entry name" value="GNAT"/>
    <property type="match status" value="1"/>
</dbReference>
<evidence type="ECO:0000313" key="4">
    <source>
        <dbReference type="Proteomes" id="UP000198642"/>
    </source>
</evidence>
<dbReference type="PANTHER" id="PTHR31435:SF10">
    <property type="entry name" value="BSR4717 PROTEIN"/>
    <property type="match status" value="1"/>
</dbReference>
<gene>
    <name evidence="3" type="ORF">SAMN04488072_108114</name>
</gene>
<dbReference type="RefSeq" id="WP_090237852.1">
    <property type="nucleotide sequence ID" value="NZ_FOJW01000008.1"/>
</dbReference>
<proteinExistence type="predicted"/>
<dbReference type="AlphaFoldDB" id="A0A1I0YSC9"/>
<dbReference type="OrthoDB" id="9793389at2"/>
<dbReference type="CDD" id="cd04301">
    <property type="entry name" value="NAT_SF"/>
    <property type="match status" value="1"/>
</dbReference>
<evidence type="ECO:0000313" key="3">
    <source>
        <dbReference type="EMBL" id="SFB15726.1"/>
    </source>
</evidence>